<dbReference type="SUPFAM" id="SSF51905">
    <property type="entry name" value="FAD/NAD(P)-binding domain"/>
    <property type="match status" value="1"/>
</dbReference>
<evidence type="ECO:0000259" key="12">
    <source>
        <dbReference type="Pfam" id="PF02852"/>
    </source>
</evidence>
<comment type="cofactor">
    <cofactor evidence="9">
        <name>FAD</name>
        <dbReference type="ChEBI" id="CHEBI:57692"/>
    </cofactor>
    <text evidence="9">Binds 1 FAD per subunit.</text>
</comment>
<evidence type="ECO:0000256" key="10">
    <source>
        <dbReference type="PIRSR" id="PIRSR000350-4"/>
    </source>
</evidence>
<keyword evidence="9" id="KW-0547">Nucleotide-binding</keyword>
<dbReference type="RefSeq" id="WP_093959180.1">
    <property type="nucleotide sequence ID" value="NZ_FZQN01000004.1"/>
</dbReference>
<dbReference type="FunFam" id="3.30.390.30:FF:000001">
    <property type="entry name" value="Dihydrolipoyl dehydrogenase"/>
    <property type="match status" value="1"/>
</dbReference>
<keyword evidence="6" id="KW-1015">Disulfide bond</keyword>
<feature type="domain" description="Pyridine nucleotide-disulphide oxidoreductase dimerisation" evidence="12">
    <location>
        <begin position="329"/>
        <end position="435"/>
    </location>
</feature>
<dbReference type="OrthoDB" id="9800167at2"/>
<name>A0A4V0GYE0_STRPO</name>
<protein>
    <submittedName>
        <fullName evidence="14">Dihydrolipoamide dehydrogenase Mercuric ion reductase PF00070 family, FAD-dependent NAD(P)-disulphide oxidoreductase</fullName>
        <ecNumber evidence="14">1.16.1.1</ecNumber>
        <ecNumber evidence="14">1.8.1.4</ecNumber>
    </submittedName>
</protein>
<dbReference type="InterPro" id="IPR012999">
    <property type="entry name" value="Pyr_OxRdtase_I_AS"/>
</dbReference>
<evidence type="ECO:0000256" key="8">
    <source>
        <dbReference type="PIRSR" id="PIRSR000350-2"/>
    </source>
</evidence>
<dbReference type="InterPro" id="IPR029752">
    <property type="entry name" value="D-isomer_DH_CS1"/>
</dbReference>
<evidence type="ECO:0000256" key="1">
    <source>
        <dbReference type="ARBA" id="ARBA00007532"/>
    </source>
</evidence>
<dbReference type="PANTHER" id="PTHR43014">
    <property type="entry name" value="MERCURIC REDUCTASE"/>
    <property type="match status" value="1"/>
</dbReference>
<dbReference type="NCBIfam" id="NF005572">
    <property type="entry name" value="PRK07251.1"/>
    <property type="match status" value="1"/>
</dbReference>
<feature type="binding site" evidence="9">
    <location>
        <position position="252"/>
    </location>
    <ligand>
        <name>NAD(+)</name>
        <dbReference type="ChEBI" id="CHEBI:57540"/>
    </ligand>
</feature>
<feature type="disulfide bond" description="Redox-active" evidence="10">
    <location>
        <begin position="43"/>
        <end position="48"/>
    </location>
</feature>
<keyword evidence="7 11" id="KW-0676">Redox-active center</keyword>
<feature type="binding site" evidence="9">
    <location>
        <begin position="166"/>
        <end position="173"/>
    </location>
    <ligand>
        <name>NAD(+)</name>
        <dbReference type="ChEBI" id="CHEBI:57540"/>
    </ligand>
</feature>
<dbReference type="InterPro" id="IPR001100">
    <property type="entry name" value="Pyr_nuc-diS_OxRdtase"/>
</dbReference>
<dbReference type="PRINTS" id="PR00368">
    <property type="entry name" value="FADPNR"/>
</dbReference>
<proteinExistence type="inferred from homology"/>
<reference evidence="14 15" key="1">
    <citation type="submission" date="2019-05" db="EMBL/GenBank/DDBJ databases">
        <authorList>
            <consortium name="Pathogen Informatics"/>
        </authorList>
    </citation>
    <scope>NUCLEOTIDE SEQUENCE [LARGE SCALE GENOMIC DNA]</scope>
    <source>
        <strain evidence="14 15">NCTC10924</strain>
    </source>
</reference>
<evidence type="ECO:0000313" key="14">
    <source>
        <dbReference type="EMBL" id="VTT41661.1"/>
    </source>
</evidence>
<dbReference type="InterPro" id="IPR023753">
    <property type="entry name" value="FAD/NAD-binding_dom"/>
</dbReference>
<evidence type="ECO:0000256" key="11">
    <source>
        <dbReference type="RuleBase" id="RU003691"/>
    </source>
</evidence>
<evidence type="ECO:0000256" key="9">
    <source>
        <dbReference type="PIRSR" id="PIRSR000350-3"/>
    </source>
</evidence>
<evidence type="ECO:0000313" key="15">
    <source>
        <dbReference type="Proteomes" id="UP000306241"/>
    </source>
</evidence>
<dbReference type="PRINTS" id="PR00411">
    <property type="entry name" value="PNDRDTASEI"/>
</dbReference>
<sequence>MRSYDLIIIGFGKAGKTLASKFGADGKKVAIIEKDETMYGGTCINIGCIPTKVLIHSIETGHCFDEAMTEKHTVVSRLRAKNFKMLNDAKTVDVFNADATFISNKVIKITSANGEAEELTAEIIIINTGAVPNSLPIKGLAESNSVYDSTSIQNLETQPKRLGIIGAGNIGLEFASLFSQMGTHVQIFDPQVRILGREEEFVSNKVAEYMADNGVQFELQSKISEVKNDGDNVIITTENGDYTFDAVLHATGRKPNTEGLGLENTDIKLTERGAIQVDEFLQTSVPNVFAVGDVNGGLQFTYVSLDDSRIVWNYLNGSTDYSTKERQNIPYTIFLNPPLSRVGIDETQAKEQGLNYKSNSLMVANMPRGHVNSDLRGFFKVVVDADSNLILGATLLSAESPELINLIKMAIDNKIPYTYLQKQIFTHPTMAENLNDVFNF</sequence>
<dbReference type="InterPro" id="IPR036188">
    <property type="entry name" value="FAD/NAD-bd_sf"/>
</dbReference>
<dbReference type="PANTHER" id="PTHR43014:SF4">
    <property type="entry name" value="PYRIDINE NUCLEOTIDE-DISULFIDE OXIDOREDUCTASE RCLA-RELATED"/>
    <property type="match status" value="1"/>
</dbReference>
<dbReference type="PROSITE" id="PS00076">
    <property type="entry name" value="PYRIDINE_REDOX_1"/>
    <property type="match status" value="1"/>
</dbReference>
<keyword evidence="3 9" id="KW-0274">FAD</keyword>
<evidence type="ECO:0000256" key="7">
    <source>
        <dbReference type="ARBA" id="ARBA00023284"/>
    </source>
</evidence>
<feature type="binding site" evidence="9">
    <location>
        <position position="293"/>
    </location>
    <ligand>
        <name>FAD</name>
        <dbReference type="ChEBI" id="CHEBI:57692"/>
    </ligand>
</feature>
<dbReference type="PIRSF" id="PIRSF000350">
    <property type="entry name" value="Mercury_reductase_MerA"/>
    <property type="match status" value="1"/>
</dbReference>
<dbReference type="GO" id="GO:0016152">
    <property type="term" value="F:mercury (II) reductase (NADP+) activity"/>
    <property type="evidence" value="ECO:0007669"/>
    <property type="project" value="UniProtKB-EC"/>
</dbReference>
<dbReference type="InterPro" id="IPR016156">
    <property type="entry name" value="FAD/NAD-linked_Rdtase_dimer_sf"/>
</dbReference>
<keyword evidence="9" id="KW-0520">NAD</keyword>
<dbReference type="SUPFAM" id="SSF55424">
    <property type="entry name" value="FAD/NAD-linked reductases, dimerisation (C-terminal) domain"/>
    <property type="match status" value="1"/>
</dbReference>
<dbReference type="Pfam" id="PF07992">
    <property type="entry name" value="Pyr_redox_2"/>
    <property type="match status" value="1"/>
</dbReference>
<dbReference type="EMBL" id="LR594052">
    <property type="protein sequence ID" value="VTT41661.1"/>
    <property type="molecule type" value="Genomic_DNA"/>
</dbReference>
<keyword evidence="2 11" id="KW-0285">Flavoprotein</keyword>
<keyword evidence="5 11" id="KW-0560">Oxidoreductase</keyword>
<dbReference type="InterPro" id="IPR004099">
    <property type="entry name" value="Pyr_nucl-diS_OxRdtase_dimer"/>
</dbReference>
<dbReference type="Proteomes" id="UP000306241">
    <property type="component" value="Chromosome"/>
</dbReference>
<evidence type="ECO:0000256" key="3">
    <source>
        <dbReference type="ARBA" id="ARBA00022827"/>
    </source>
</evidence>
<dbReference type="GO" id="GO:0004148">
    <property type="term" value="F:dihydrolipoyl dehydrogenase (NADH) activity"/>
    <property type="evidence" value="ECO:0007669"/>
    <property type="project" value="UniProtKB-EC"/>
</dbReference>
<evidence type="ECO:0000259" key="13">
    <source>
        <dbReference type="Pfam" id="PF07992"/>
    </source>
</evidence>
<feature type="active site" description="Proton acceptor" evidence="8">
    <location>
        <position position="427"/>
    </location>
</feature>
<dbReference type="Pfam" id="PF02852">
    <property type="entry name" value="Pyr_redox_dim"/>
    <property type="match status" value="1"/>
</dbReference>
<gene>
    <name evidence="14" type="primary">lpdG</name>
    <name evidence="14" type="ORF">NCTC10924_00264</name>
</gene>
<dbReference type="GO" id="GO:0003955">
    <property type="term" value="F:NAD(P)H dehydrogenase (quinone) activity"/>
    <property type="evidence" value="ECO:0007669"/>
    <property type="project" value="TreeGrafter"/>
</dbReference>
<feature type="binding site" evidence="9">
    <location>
        <position position="52"/>
    </location>
    <ligand>
        <name>FAD</name>
        <dbReference type="ChEBI" id="CHEBI:57692"/>
    </ligand>
</feature>
<evidence type="ECO:0000256" key="4">
    <source>
        <dbReference type="ARBA" id="ARBA00022857"/>
    </source>
</evidence>
<dbReference type="PROSITE" id="PS00065">
    <property type="entry name" value="D_2_HYDROXYACID_DH_1"/>
    <property type="match status" value="1"/>
</dbReference>
<dbReference type="Gene3D" id="3.30.390.30">
    <property type="match status" value="1"/>
</dbReference>
<dbReference type="EC" id="1.8.1.4" evidence="14"/>
<dbReference type="Gene3D" id="3.50.50.60">
    <property type="entry name" value="FAD/NAD(P)-binding domain"/>
    <property type="match status" value="2"/>
</dbReference>
<evidence type="ECO:0000256" key="5">
    <source>
        <dbReference type="ARBA" id="ARBA00023002"/>
    </source>
</evidence>
<feature type="domain" description="FAD/NAD(P)-binding" evidence="13">
    <location>
        <begin position="4"/>
        <end position="304"/>
    </location>
</feature>
<comment type="similarity">
    <text evidence="1 11">Belongs to the class-I pyridine nucleotide-disulfide oxidoreductase family.</text>
</comment>
<dbReference type="GO" id="GO:0050660">
    <property type="term" value="F:flavin adenine dinucleotide binding"/>
    <property type="evidence" value="ECO:0007669"/>
    <property type="project" value="TreeGrafter"/>
</dbReference>
<keyword evidence="4" id="KW-0521">NADP</keyword>
<accession>A0A4V0GYE0</accession>
<evidence type="ECO:0000256" key="6">
    <source>
        <dbReference type="ARBA" id="ARBA00023157"/>
    </source>
</evidence>
<dbReference type="AlphaFoldDB" id="A0A4V0GYE0"/>
<dbReference type="EC" id="1.16.1.1" evidence="14"/>
<organism evidence="14 15">
    <name type="scientific">Streptococcus porcinus</name>
    <dbReference type="NCBI Taxonomy" id="1340"/>
    <lineage>
        <taxon>Bacteria</taxon>
        <taxon>Bacillati</taxon>
        <taxon>Bacillota</taxon>
        <taxon>Bacilli</taxon>
        <taxon>Lactobacillales</taxon>
        <taxon>Streptococcaceae</taxon>
        <taxon>Streptococcus</taxon>
    </lineage>
</organism>
<evidence type="ECO:0000256" key="2">
    <source>
        <dbReference type="ARBA" id="ARBA00022630"/>
    </source>
</evidence>